<sequence>MAKPKNKDNYYFTQETEDAIVRYNASSDPVFRDKVFKTEIYHPLYKLAENIIHTFKFYYLDVDSIEDLKLDVVSMLVEEKLHRFDSTNGAKAFSYFQTIVKRWLINYNNRNYKKLKQVGSFEEMEDSYEVEGLPDSERKMTLASIVNIFVENSYSTMEELFPKEQDQKVADAILTLFKTRHDLEIFRKKALYIYIREMTDCETPTLTRVISKLKEEFYNTYRTYQDAGFSIQ</sequence>
<dbReference type="EMBL" id="MW353175">
    <property type="protein sequence ID" value="QQO91832.1"/>
    <property type="molecule type" value="Genomic_DNA"/>
</dbReference>
<gene>
    <name evidence="1" type="ORF">immuto26A_153</name>
</gene>
<protein>
    <submittedName>
        <fullName evidence="1">Uncharacterized protein</fullName>
    </submittedName>
</protein>
<accession>A0A7T8IWZ6</accession>
<name>A0A7T8IWZ6_9CAUD</name>
<evidence type="ECO:0000313" key="1">
    <source>
        <dbReference type="EMBL" id="QQO91832.1"/>
    </source>
</evidence>
<keyword evidence="2" id="KW-1185">Reference proteome</keyword>
<reference evidence="1 2" key="1">
    <citation type="submission" date="2020-12" db="EMBL/GenBank/DDBJ databases">
        <title>Dynamics of Baltic Sea phages driven by environmental changes.</title>
        <authorList>
            <person name="Hoetzinger M."/>
            <person name="Nilsson E."/>
            <person name="Holmfeldt K."/>
        </authorList>
    </citation>
    <scope>NUCLEOTIDE SEQUENCE [LARGE SCALE GENOMIC DNA]</scope>
</reference>
<dbReference type="Proteomes" id="UP000595566">
    <property type="component" value="Segment"/>
</dbReference>
<proteinExistence type="predicted"/>
<organism evidence="1 2">
    <name type="scientific">Flavobacterium phage vB_FspM_immuto_2-6A</name>
    <dbReference type="NCBI Taxonomy" id="2801477"/>
    <lineage>
        <taxon>Viruses</taxon>
        <taxon>Duplodnaviria</taxon>
        <taxon>Heunggongvirae</taxon>
        <taxon>Uroviricota</taxon>
        <taxon>Caudoviricetes</taxon>
        <taxon>Immutovirus</taxon>
        <taxon>Immutovirus immuto</taxon>
    </lineage>
</organism>
<evidence type="ECO:0000313" key="2">
    <source>
        <dbReference type="Proteomes" id="UP000595566"/>
    </source>
</evidence>